<dbReference type="EMBL" id="WTXG01000078">
    <property type="protein sequence ID" value="KAI0294235.1"/>
    <property type="molecule type" value="Genomic_DNA"/>
</dbReference>
<keyword evidence="1" id="KW-0812">Transmembrane</keyword>
<dbReference type="Proteomes" id="UP001203297">
    <property type="component" value="Unassembled WGS sequence"/>
</dbReference>
<accession>A0AAD4LXN2</accession>
<evidence type="ECO:0000313" key="3">
    <source>
        <dbReference type="Proteomes" id="UP001203297"/>
    </source>
</evidence>
<comment type="caution">
    <text evidence="2">The sequence shown here is derived from an EMBL/GenBank/DDBJ whole genome shotgun (WGS) entry which is preliminary data.</text>
</comment>
<gene>
    <name evidence="2" type="ORF">B0F90DRAFT_1821420</name>
</gene>
<keyword evidence="1" id="KW-1133">Transmembrane helix</keyword>
<keyword evidence="3" id="KW-1185">Reference proteome</keyword>
<dbReference type="AlphaFoldDB" id="A0AAD4LXN2"/>
<proteinExistence type="predicted"/>
<organism evidence="2 3">
    <name type="scientific">Multifurca ochricompacta</name>
    <dbReference type="NCBI Taxonomy" id="376703"/>
    <lineage>
        <taxon>Eukaryota</taxon>
        <taxon>Fungi</taxon>
        <taxon>Dikarya</taxon>
        <taxon>Basidiomycota</taxon>
        <taxon>Agaricomycotina</taxon>
        <taxon>Agaricomycetes</taxon>
        <taxon>Russulales</taxon>
        <taxon>Russulaceae</taxon>
        <taxon>Multifurca</taxon>
    </lineage>
</organism>
<reference evidence="2" key="1">
    <citation type="journal article" date="2022" name="New Phytol.">
        <title>Evolutionary transition to the ectomycorrhizal habit in the genomes of a hyperdiverse lineage of mushroom-forming fungi.</title>
        <authorList>
            <person name="Looney B."/>
            <person name="Miyauchi S."/>
            <person name="Morin E."/>
            <person name="Drula E."/>
            <person name="Courty P.E."/>
            <person name="Kohler A."/>
            <person name="Kuo A."/>
            <person name="LaButti K."/>
            <person name="Pangilinan J."/>
            <person name="Lipzen A."/>
            <person name="Riley R."/>
            <person name="Andreopoulos W."/>
            <person name="He G."/>
            <person name="Johnson J."/>
            <person name="Nolan M."/>
            <person name="Tritt A."/>
            <person name="Barry K.W."/>
            <person name="Grigoriev I.V."/>
            <person name="Nagy L.G."/>
            <person name="Hibbett D."/>
            <person name="Henrissat B."/>
            <person name="Matheny P.B."/>
            <person name="Labbe J."/>
            <person name="Martin F.M."/>
        </authorList>
    </citation>
    <scope>NUCLEOTIDE SEQUENCE</scope>
    <source>
        <strain evidence="2">BPL690</strain>
    </source>
</reference>
<name>A0AAD4LXN2_9AGAM</name>
<keyword evidence="1" id="KW-0472">Membrane</keyword>
<protein>
    <submittedName>
        <fullName evidence="2">Uncharacterized protein</fullName>
    </submittedName>
</protein>
<evidence type="ECO:0000313" key="2">
    <source>
        <dbReference type="EMBL" id="KAI0294235.1"/>
    </source>
</evidence>
<evidence type="ECO:0000256" key="1">
    <source>
        <dbReference type="SAM" id="Phobius"/>
    </source>
</evidence>
<feature type="transmembrane region" description="Helical" evidence="1">
    <location>
        <begin position="20"/>
        <end position="38"/>
    </location>
</feature>
<sequence>MFIPWHWKYLWLVSTNPSVLILTNLLAGAHIGSYALTFTTKKTRLVALTPHLSTAIESGNRYARQTLLKAFEVACTLRSHIMKDRERVYDTPLEEIDVDPQERSHLGDFPYVYQDTAIPGPGMFKFEINREVFQGEGGNRYPNRFIYMTTAAES</sequence>